<dbReference type="AlphaFoldDB" id="A0ABD2W206"/>
<evidence type="ECO:0000313" key="2">
    <source>
        <dbReference type="Proteomes" id="UP001627154"/>
    </source>
</evidence>
<protein>
    <submittedName>
        <fullName evidence="1">Uncharacterized protein</fullName>
    </submittedName>
</protein>
<gene>
    <name evidence="1" type="ORF">TKK_018033</name>
</gene>
<name>A0ABD2W206_9HYME</name>
<organism evidence="1 2">
    <name type="scientific">Trichogramma kaykai</name>
    <dbReference type="NCBI Taxonomy" id="54128"/>
    <lineage>
        <taxon>Eukaryota</taxon>
        <taxon>Metazoa</taxon>
        <taxon>Ecdysozoa</taxon>
        <taxon>Arthropoda</taxon>
        <taxon>Hexapoda</taxon>
        <taxon>Insecta</taxon>
        <taxon>Pterygota</taxon>
        <taxon>Neoptera</taxon>
        <taxon>Endopterygota</taxon>
        <taxon>Hymenoptera</taxon>
        <taxon>Apocrita</taxon>
        <taxon>Proctotrupomorpha</taxon>
        <taxon>Chalcidoidea</taxon>
        <taxon>Trichogrammatidae</taxon>
        <taxon>Trichogramma</taxon>
    </lineage>
</organism>
<comment type="caution">
    <text evidence="1">The sequence shown here is derived from an EMBL/GenBank/DDBJ whole genome shotgun (WGS) entry which is preliminary data.</text>
</comment>
<sequence>MVKPDLSFYDMMQSTPENAPKFAYEVYFKIARDHKIRYLSGYEETCTQHLCEIMLRGFFRRWTPAIFWQLIHYRLPILCCDMIIEVMDNKDLFNICMAVAAGQN</sequence>
<dbReference type="Proteomes" id="UP001627154">
    <property type="component" value="Unassembled WGS sequence"/>
</dbReference>
<reference evidence="1 2" key="1">
    <citation type="journal article" date="2024" name="bioRxiv">
        <title>A reference genome for Trichogramma kaykai: A tiny desert-dwelling parasitoid wasp with competing sex-ratio distorters.</title>
        <authorList>
            <person name="Culotta J."/>
            <person name="Lindsey A.R."/>
        </authorList>
    </citation>
    <scope>NUCLEOTIDE SEQUENCE [LARGE SCALE GENOMIC DNA]</scope>
    <source>
        <strain evidence="1 2">KSX58</strain>
    </source>
</reference>
<dbReference type="EMBL" id="JBJJXI010000146">
    <property type="protein sequence ID" value="KAL3386532.1"/>
    <property type="molecule type" value="Genomic_DNA"/>
</dbReference>
<keyword evidence="2" id="KW-1185">Reference proteome</keyword>
<proteinExistence type="predicted"/>
<evidence type="ECO:0000313" key="1">
    <source>
        <dbReference type="EMBL" id="KAL3386532.1"/>
    </source>
</evidence>
<accession>A0ABD2W206</accession>